<dbReference type="Proteomes" id="UP000315369">
    <property type="component" value="Unassembled WGS sequence"/>
</dbReference>
<evidence type="ECO:0000259" key="2">
    <source>
        <dbReference type="Pfam" id="PF21959"/>
    </source>
</evidence>
<proteinExistence type="predicted"/>
<accession>A0A540WT17</accession>
<reference evidence="3 4" key="1">
    <citation type="submission" date="2019-06" db="EMBL/GenBank/DDBJ databases">
        <authorList>
            <person name="Livingstone P."/>
            <person name="Whitworth D."/>
        </authorList>
    </citation>
    <scope>NUCLEOTIDE SEQUENCE [LARGE SCALE GENOMIC DNA]</scope>
    <source>
        <strain evidence="3 4">AM401</strain>
    </source>
</reference>
<feature type="chain" id="PRO_5022105733" description="DUF6923 domain-containing protein" evidence="1">
    <location>
        <begin position="21"/>
        <end position="529"/>
    </location>
</feature>
<dbReference type="AlphaFoldDB" id="A0A540WT17"/>
<evidence type="ECO:0000313" key="3">
    <source>
        <dbReference type="EMBL" id="TQF12090.1"/>
    </source>
</evidence>
<dbReference type="InterPro" id="IPR011044">
    <property type="entry name" value="Quino_amine_DH_bsu"/>
</dbReference>
<feature type="signal peptide" evidence="1">
    <location>
        <begin position="1"/>
        <end position="20"/>
    </location>
</feature>
<sequence length="529" mass="57027">MRMKKQWLLLSLLVPSLATAHDLDCEVSVNEQSDLVVREYPATLTFRQVMRNIHPTLPSTLQQATDPLLEPLGWSFTPPPPVTIPVNDSLTYEFTVTVESLEDCARIGQVPPSESVEFTDTLQIGWDQGMATCSARVQCVPADTFVCDDTIYVSSSAGTNTELMTLDPVTLATTPVSSTTEFGYDAMGLSHIDGYLYAISNRNLSGDPIPHVVRVDRAGNIEDLGGLPELAGQEWIVGTIMEDGSYVIGSFLGSHWLRLNTSTLEILGQGTLPTTTPTAWATNPLDNKIYGYQSFLARMSVFDPYTGVLTVFGPVLGNVGIQPCSCAFQQDGTYLLYCYTSDPTLDALFEVDLINGGATLLGSTTSLAAGDLASCAFPPTEGAAPAVRPAGYYMTHEAALERCLAPGPVKLGLLPAIVTKEDALRLLWSSPAFTLGGEQRSEEQATRHALARQTLTGVCNQRLFGGTPELQRLLLDASTTLGRTQTLSRLERHLGAANGRGLDVALPFSLRSRATPSHALEQLQPRSSP</sequence>
<organism evidence="3 4">
    <name type="scientific">Myxococcus llanfairpwllgwyngyllgogerychwyrndrobwllllantysiliogogogochensis</name>
    <dbReference type="NCBI Taxonomy" id="2590453"/>
    <lineage>
        <taxon>Bacteria</taxon>
        <taxon>Pseudomonadati</taxon>
        <taxon>Myxococcota</taxon>
        <taxon>Myxococcia</taxon>
        <taxon>Myxococcales</taxon>
        <taxon>Cystobacterineae</taxon>
        <taxon>Myxococcaceae</taxon>
        <taxon>Myxococcus</taxon>
    </lineage>
</organism>
<evidence type="ECO:0000313" key="4">
    <source>
        <dbReference type="Proteomes" id="UP000315369"/>
    </source>
</evidence>
<gene>
    <name evidence="3" type="ORF">FJV41_30870</name>
</gene>
<dbReference type="EMBL" id="VIFM01000155">
    <property type="protein sequence ID" value="TQF12090.1"/>
    <property type="molecule type" value="Genomic_DNA"/>
</dbReference>
<name>A0A540WT17_9BACT</name>
<dbReference type="InterPro" id="IPR054215">
    <property type="entry name" value="DUF6923"/>
</dbReference>
<keyword evidence="1" id="KW-0732">Signal</keyword>
<comment type="caution">
    <text evidence="3">The sequence shown here is derived from an EMBL/GenBank/DDBJ whole genome shotgun (WGS) entry which is preliminary data.</text>
</comment>
<dbReference type="Pfam" id="PF21959">
    <property type="entry name" value="DUF6923"/>
    <property type="match status" value="1"/>
</dbReference>
<keyword evidence="4" id="KW-1185">Reference proteome</keyword>
<dbReference type="OrthoDB" id="5378082at2"/>
<dbReference type="RefSeq" id="WP_141646171.1">
    <property type="nucleotide sequence ID" value="NZ_VIFM01000155.1"/>
</dbReference>
<protein>
    <recommendedName>
        <fullName evidence="2">DUF6923 domain-containing protein</fullName>
    </recommendedName>
</protein>
<dbReference type="SUPFAM" id="SSF50969">
    <property type="entry name" value="YVTN repeat-like/Quinoprotein amine dehydrogenase"/>
    <property type="match status" value="1"/>
</dbReference>
<feature type="domain" description="DUF6923" evidence="2">
    <location>
        <begin position="155"/>
        <end position="315"/>
    </location>
</feature>
<evidence type="ECO:0000256" key="1">
    <source>
        <dbReference type="SAM" id="SignalP"/>
    </source>
</evidence>